<accession>A0A2T7PWP4</accession>
<feature type="region of interest" description="Disordered" evidence="1">
    <location>
        <begin position="294"/>
        <end position="313"/>
    </location>
</feature>
<organism evidence="3 4">
    <name type="scientific">Pomacea canaliculata</name>
    <name type="common">Golden apple snail</name>
    <dbReference type="NCBI Taxonomy" id="400727"/>
    <lineage>
        <taxon>Eukaryota</taxon>
        <taxon>Metazoa</taxon>
        <taxon>Spiralia</taxon>
        <taxon>Lophotrochozoa</taxon>
        <taxon>Mollusca</taxon>
        <taxon>Gastropoda</taxon>
        <taxon>Caenogastropoda</taxon>
        <taxon>Architaenioglossa</taxon>
        <taxon>Ampullarioidea</taxon>
        <taxon>Ampullariidae</taxon>
        <taxon>Pomacea</taxon>
    </lineage>
</organism>
<name>A0A2T7PWP4_POMCA</name>
<evidence type="ECO:0000256" key="1">
    <source>
        <dbReference type="SAM" id="MobiDB-lite"/>
    </source>
</evidence>
<feature type="region of interest" description="Disordered" evidence="1">
    <location>
        <begin position="1"/>
        <end position="28"/>
    </location>
</feature>
<evidence type="ECO:0000256" key="2">
    <source>
        <dbReference type="SAM" id="Phobius"/>
    </source>
</evidence>
<dbReference type="SUPFAM" id="SSF81321">
    <property type="entry name" value="Family A G protein-coupled receptor-like"/>
    <property type="match status" value="1"/>
</dbReference>
<dbReference type="Proteomes" id="UP000245119">
    <property type="component" value="Linkage Group LG1"/>
</dbReference>
<feature type="compositionally biased region" description="Polar residues" evidence="1">
    <location>
        <begin position="302"/>
        <end position="313"/>
    </location>
</feature>
<keyword evidence="2" id="KW-1133">Transmembrane helix</keyword>
<sequence>MSPDGGGTLGDVGWPADQTRGERDSRSRLRCSWRPPLNCPAADEIRVTRMVPRPDETQFFHIIWSAICCAVAGLQHLDSDLHRLRPVLRHRFRHESPLHRAAGILDHHPDLALLHSRGLAASGLPQAVCAGSPTLTAHVCPQIPWRDYTERWCDDTWPMETYWDPLHNKTLSDFPARRGYYVFVCVVLFFLPCVVMSLAYALITWTLWAAQVPGERTSKDIKVQTKLRKKVASCPESLYEWRHVCAWDCPCFDTFVCGLVAAIDAAALNDGAVVALTDWSGAMTSTQPYLPSSPLLGLSPHPMQSPTKMQKQK</sequence>
<evidence type="ECO:0000313" key="4">
    <source>
        <dbReference type="Proteomes" id="UP000245119"/>
    </source>
</evidence>
<proteinExistence type="predicted"/>
<dbReference type="AlphaFoldDB" id="A0A2T7PWP4"/>
<dbReference type="OrthoDB" id="5975505at2759"/>
<feature type="compositionally biased region" description="Gly residues" evidence="1">
    <location>
        <begin position="1"/>
        <end position="10"/>
    </location>
</feature>
<keyword evidence="2" id="KW-0812">Transmembrane</keyword>
<protein>
    <submittedName>
        <fullName evidence="3">Uncharacterized protein</fullName>
    </submittedName>
</protein>
<gene>
    <name evidence="3" type="ORF">C0Q70_00457</name>
</gene>
<keyword evidence="2" id="KW-0472">Membrane</keyword>
<comment type="caution">
    <text evidence="3">The sequence shown here is derived from an EMBL/GenBank/DDBJ whole genome shotgun (WGS) entry which is preliminary data.</text>
</comment>
<reference evidence="3 4" key="1">
    <citation type="submission" date="2018-04" db="EMBL/GenBank/DDBJ databases">
        <title>The genome of golden apple snail Pomacea canaliculata provides insight into stress tolerance and invasive adaptation.</title>
        <authorList>
            <person name="Liu C."/>
            <person name="Liu B."/>
            <person name="Ren Y."/>
            <person name="Zhang Y."/>
            <person name="Wang H."/>
            <person name="Li S."/>
            <person name="Jiang F."/>
            <person name="Yin L."/>
            <person name="Zhang G."/>
            <person name="Qian W."/>
            <person name="Fan W."/>
        </authorList>
    </citation>
    <scope>NUCLEOTIDE SEQUENCE [LARGE SCALE GENOMIC DNA]</scope>
    <source>
        <strain evidence="3">SZHN2017</strain>
        <tissue evidence="3">Muscle</tissue>
    </source>
</reference>
<dbReference type="Gene3D" id="1.20.1070.10">
    <property type="entry name" value="Rhodopsin 7-helix transmembrane proteins"/>
    <property type="match status" value="1"/>
</dbReference>
<feature type="transmembrane region" description="Helical" evidence="2">
    <location>
        <begin position="180"/>
        <end position="208"/>
    </location>
</feature>
<dbReference type="EMBL" id="PZQS01000001">
    <property type="protein sequence ID" value="PVD37855.1"/>
    <property type="molecule type" value="Genomic_DNA"/>
</dbReference>
<keyword evidence="4" id="KW-1185">Reference proteome</keyword>
<evidence type="ECO:0000313" key="3">
    <source>
        <dbReference type="EMBL" id="PVD37855.1"/>
    </source>
</evidence>